<organism evidence="2 3">
    <name type="scientific">Candidatus Dojkabacteria bacterium</name>
    <dbReference type="NCBI Taxonomy" id="2099670"/>
    <lineage>
        <taxon>Bacteria</taxon>
        <taxon>Candidatus Dojkabacteria</taxon>
    </lineage>
</organism>
<reference evidence="2" key="1">
    <citation type="submission" date="2020-04" db="EMBL/GenBank/DDBJ databases">
        <authorList>
            <person name="Zhang T."/>
        </authorList>
    </citation>
    <scope>NUCLEOTIDE SEQUENCE</scope>
    <source>
        <strain evidence="2">HKST-UBA09</strain>
    </source>
</reference>
<dbReference type="InterPro" id="IPR036388">
    <property type="entry name" value="WH-like_DNA-bd_sf"/>
</dbReference>
<protein>
    <submittedName>
        <fullName evidence="2">Sigma-70 family RNA polymerase sigma factor</fullName>
    </submittedName>
</protein>
<feature type="domain" description="RNA polymerase sigma factor 70 region 4 type 2" evidence="1">
    <location>
        <begin position="27"/>
        <end position="72"/>
    </location>
</feature>
<name>A0A955LBG9_9BACT</name>
<evidence type="ECO:0000313" key="2">
    <source>
        <dbReference type="EMBL" id="MCA9387108.1"/>
    </source>
</evidence>
<evidence type="ECO:0000313" key="3">
    <source>
        <dbReference type="Proteomes" id="UP000714915"/>
    </source>
</evidence>
<dbReference type="Proteomes" id="UP000714915">
    <property type="component" value="Unassembled WGS sequence"/>
</dbReference>
<dbReference type="InterPro" id="IPR013249">
    <property type="entry name" value="RNA_pol_sigma70_r4_t2"/>
</dbReference>
<accession>A0A955LBG9</accession>
<dbReference type="AlphaFoldDB" id="A0A955LBG9"/>
<dbReference type="GO" id="GO:0003677">
    <property type="term" value="F:DNA binding"/>
    <property type="evidence" value="ECO:0007669"/>
    <property type="project" value="InterPro"/>
</dbReference>
<sequence length="85" mass="10292">IFESIKSNRTAEELIEKDENNRVIAYTLTKIKPRYQYVISLSFFLELEDHEIAEIMNIKKQNVHVLLHRALKSFEKKFDKKYFEK</sequence>
<dbReference type="Pfam" id="PF08281">
    <property type="entry name" value="Sigma70_r4_2"/>
    <property type="match status" value="1"/>
</dbReference>
<dbReference type="Gene3D" id="1.10.10.10">
    <property type="entry name" value="Winged helix-like DNA-binding domain superfamily/Winged helix DNA-binding domain"/>
    <property type="match status" value="1"/>
</dbReference>
<dbReference type="GO" id="GO:0006352">
    <property type="term" value="P:DNA-templated transcription initiation"/>
    <property type="evidence" value="ECO:0007669"/>
    <property type="project" value="InterPro"/>
</dbReference>
<proteinExistence type="predicted"/>
<dbReference type="InterPro" id="IPR013324">
    <property type="entry name" value="RNA_pol_sigma_r3/r4-like"/>
</dbReference>
<gene>
    <name evidence="2" type="ORF">KC669_03680</name>
</gene>
<feature type="non-terminal residue" evidence="2">
    <location>
        <position position="1"/>
    </location>
</feature>
<dbReference type="EMBL" id="JAGQLF010000048">
    <property type="protein sequence ID" value="MCA9387108.1"/>
    <property type="molecule type" value="Genomic_DNA"/>
</dbReference>
<dbReference type="NCBIfam" id="TIGR02937">
    <property type="entry name" value="sigma70-ECF"/>
    <property type="match status" value="1"/>
</dbReference>
<dbReference type="InterPro" id="IPR014284">
    <property type="entry name" value="RNA_pol_sigma-70_dom"/>
</dbReference>
<evidence type="ECO:0000259" key="1">
    <source>
        <dbReference type="Pfam" id="PF08281"/>
    </source>
</evidence>
<dbReference type="SUPFAM" id="SSF88659">
    <property type="entry name" value="Sigma3 and sigma4 domains of RNA polymerase sigma factors"/>
    <property type="match status" value="1"/>
</dbReference>
<reference evidence="2" key="2">
    <citation type="journal article" date="2021" name="Microbiome">
        <title>Successional dynamics and alternative stable states in a saline activated sludge microbial community over 9 years.</title>
        <authorList>
            <person name="Wang Y."/>
            <person name="Ye J."/>
            <person name="Ju F."/>
            <person name="Liu L."/>
            <person name="Boyd J.A."/>
            <person name="Deng Y."/>
            <person name="Parks D.H."/>
            <person name="Jiang X."/>
            <person name="Yin X."/>
            <person name="Woodcroft B.J."/>
            <person name="Tyson G.W."/>
            <person name="Hugenholtz P."/>
            <person name="Polz M.F."/>
            <person name="Zhang T."/>
        </authorList>
    </citation>
    <scope>NUCLEOTIDE SEQUENCE</scope>
    <source>
        <strain evidence="2">HKST-UBA09</strain>
    </source>
</reference>
<dbReference type="GO" id="GO:0016987">
    <property type="term" value="F:sigma factor activity"/>
    <property type="evidence" value="ECO:0007669"/>
    <property type="project" value="InterPro"/>
</dbReference>
<comment type="caution">
    <text evidence="2">The sequence shown here is derived from an EMBL/GenBank/DDBJ whole genome shotgun (WGS) entry which is preliminary data.</text>
</comment>